<name>A0A3P7PXZ5_9FIRM</name>
<organism evidence="8 9">
    <name type="scientific">Petrocella atlantisensis</name>
    <dbReference type="NCBI Taxonomy" id="2173034"/>
    <lineage>
        <taxon>Bacteria</taxon>
        <taxon>Bacillati</taxon>
        <taxon>Bacillota</taxon>
        <taxon>Clostridia</taxon>
        <taxon>Lachnospirales</taxon>
        <taxon>Vallitaleaceae</taxon>
        <taxon>Petrocella</taxon>
    </lineage>
</organism>
<evidence type="ECO:0000313" key="9">
    <source>
        <dbReference type="Proteomes" id="UP000279029"/>
    </source>
</evidence>
<evidence type="ECO:0000313" key="8">
    <source>
        <dbReference type="EMBL" id="VDN48517.1"/>
    </source>
</evidence>
<feature type="domain" description="Yip1" evidence="7">
    <location>
        <begin position="50"/>
        <end position="257"/>
    </location>
</feature>
<feature type="transmembrane region" description="Helical" evidence="6">
    <location>
        <begin position="241"/>
        <end position="263"/>
    </location>
</feature>
<evidence type="ECO:0000256" key="5">
    <source>
        <dbReference type="SAM" id="MobiDB-lite"/>
    </source>
</evidence>
<feature type="transmembrane region" description="Helical" evidence="6">
    <location>
        <begin position="160"/>
        <end position="184"/>
    </location>
</feature>
<keyword evidence="3 6" id="KW-1133">Transmembrane helix</keyword>
<dbReference type="InterPro" id="IPR006977">
    <property type="entry name" value="Yip1_dom"/>
</dbReference>
<dbReference type="Proteomes" id="UP000279029">
    <property type="component" value="Chromosome"/>
</dbReference>
<proteinExistence type="predicted"/>
<reference evidence="8 9" key="1">
    <citation type="submission" date="2018-09" db="EMBL/GenBank/DDBJ databases">
        <authorList>
            <person name="Postec A."/>
        </authorList>
    </citation>
    <scope>NUCLEOTIDE SEQUENCE [LARGE SCALE GENOMIC DNA]</scope>
    <source>
        <strain evidence="8">70B-A</strain>
    </source>
</reference>
<accession>A0A3P7PXZ5</accession>
<feature type="transmembrane region" description="Helical" evidence="6">
    <location>
        <begin position="68"/>
        <end position="90"/>
    </location>
</feature>
<evidence type="ECO:0000256" key="4">
    <source>
        <dbReference type="ARBA" id="ARBA00023136"/>
    </source>
</evidence>
<feature type="transmembrane region" description="Helical" evidence="6">
    <location>
        <begin position="204"/>
        <end position="229"/>
    </location>
</feature>
<sequence>MRDEENKMDTNEVEENKGMHETKETNEINEIYENEGMEEVNASPIVKMANIIFAPTEAFKAIKSKPNWFIPLLITMLAPIVYYLVCWGQFEVTMIREIEKQLEGTGQVVTESMMELPLTIAKVSTFVFTPIGVIIGMLFVAFVYFVVAKIIKSPAGFKQIFSMTVHIGILSVFTWLIMMVMTLIKGEMPTVSVTSLSSLLPESMNGSVLSAVLAPIEVISLWSLYITYIGLRIVASFSKKAAGITVGLSFLFGASISVITVLLTNMASSMQM</sequence>
<dbReference type="EMBL" id="LR130778">
    <property type="protein sequence ID" value="VDN48517.1"/>
    <property type="molecule type" value="Genomic_DNA"/>
</dbReference>
<keyword evidence="4 6" id="KW-0472">Membrane</keyword>
<gene>
    <name evidence="8" type="ORF">PATL70BA_2615</name>
</gene>
<dbReference type="KEGG" id="cbar:PATL70BA_2615"/>
<dbReference type="Pfam" id="PF04893">
    <property type="entry name" value="Yip1"/>
    <property type="match status" value="1"/>
</dbReference>
<evidence type="ECO:0000256" key="2">
    <source>
        <dbReference type="ARBA" id="ARBA00022692"/>
    </source>
</evidence>
<feature type="region of interest" description="Disordered" evidence="5">
    <location>
        <begin position="1"/>
        <end position="24"/>
    </location>
</feature>
<feature type="transmembrane region" description="Helical" evidence="6">
    <location>
        <begin position="123"/>
        <end position="148"/>
    </location>
</feature>
<evidence type="ECO:0000256" key="3">
    <source>
        <dbReference type="ARBA" id="ARBA00022989"/>
    </source>
</evidence>
<dbReference type="GO" id="GO:0016020">
    <property type="term" value="C:membrane"/>
    <property type="evidence" value="ECO:0007669"/>
    <property type="project" value="UniProtKB-SubCell"/>
</dbReference>
<comment type="subcellular location">
    <subcellularLocation>
        <location evidence="1">Membrane</location>
        <topology evidence="1">Multi-pass membrane protein</topology>
    </subcellularLocation>
</comment>
<evidence type="ECO:0000256" key="1">
    <source>
        <dbReference type="ARBA" id="ARBA00004141"/>
    </source>
</evidence>
<dbReference type="RefSeq" id="WP_172596239.1">
    <property type="nucleotide sequence ID" value="NZ_LR130778.1"/>
</dbReference>
<keyword evidence="2 6" id="KW-0812">Transmembrane</keyword>
<evidence type="ECO:0000259" key="7">
    <source>
        <dbReference type="Pfam" id="PF04893"/>
    </source>
</evidence>
<protein>
    <recommendedName>
        <fullName evidence="7">Yip1 domain-containing protein</fullName>
    </recommendedName>
</protein>
<evidence type="ECO:0000256" key="6">
    <source>
        <dbReference type="SAM" id="Phobius"/>
    </source>
</evidence>
<keyword evidence="9" id="KW-1185">Reference proteome</keyword>
<dbReference type="AlphaFoldDB" id="A0A3P7PXZ5"/>